<dbReference type="GO" id="GO:0016757">
    <property type="term" value="F:glycosyltransferase activity"/>
    <property type="evidence" value="ECO:0007669"/>
    <property type="project" value="UniProtKB-KW"/>
</dbReference>
<dbReference type="SUPFAM" id="SSF53448">
    <property type="entry name" value="Nucleotide-diphospho-sugar transferases"/>
    <property type="match status" value="1"/>
</dbReference>
<evidence type="ECO:0000256" key="1">
    <source>
        <dbReference type="ARBA" id="ARBA00022676"/>
    </source>
</evidence>
<dbReference type="RefSeq" id="WP_119887716.1">
    <property type="nucleotide sequence ID" value="NZ_QZEV01000149.1"/>
</dbReference>
<dbReference type="InterPro" id="IPR050748">
    <property type="entry name" value="Glycosyltrans_8_dom-fam"/>
</dbReference>
<accession>A0A418ZQA0</accession>
<dbReference type="OrthoDB" id="5672604at2"/>
<evidence type="ECO:0000313" key="5">
    <source>
        <dbReference type="Proteomes" id="UP000285530"/>
    </source>
</evidence>
<reference evidence="4 5" key="1">
    <citation type="submission" date="2018-09" db="EMBL/GenBank/DDBJ databases">
        <title>Paracoccus onubensis nov. sp. a moderate halophilic bacterium isolated from Gruta de las Maravillas (Aracena, Spain).</title>
        <authorList>
            <person name="Jurado V."/>
            <person name="Gutierrez-Patricio S."/>
            <person name="Gonzalez-Pimentel J.L."/>
            <person name="Laiz L."/>
            <person name="Saiz-Jimenez C."/>
        </authorList>
    </citation>
    <scope>NUCLEOTIDE SEQUENCE [LARGE SCALE GENOMIC DNA]</scope>
    <source>
        <strain evidence="4 5">DSM 19484</strain>
    </source>
</reference>
<evidence type="ECO:0000256" key="3">
    <source>
        <dbReference type="ARBA" id="ARBA00022723"/>
    </source>
</evidence>
<dbReference type="Proteomes" id="UP000285530">
    <property type="component" value="Unassembled WGS sequence"/>
</dbReference>
<dbReference type="InterPro" id="IPR002495">
    <property type="entry name" value="Glyco_trans_8"/>
</dbReference>
<gene>
    <name evidence="4" type="ORF">D3P06_17260</name>
</gene>
<sequence length="302" mass="34919">MTTLHVMMCANDGYAMPLTVAAHSLLQRADRSARIELHVVTDGFSPDNTARAERCLRAAHPQVEIVWHRKDPRAFEGIRVGRYSVAALFRLLLPELFPTQIDRVLYLDCDIVVERDISELWRLDLGDKAVWAVQNGTDDDLQNYVLSKFPEIQAGPEARYFNSGVILVNMAEWRRQRVSERTRDFLQLHSDQLIFPDQDALNAVLAGHWGRLHPHWNKQILRAHQPEQAAFDDPGILHYTSRKPWTPEYMQRAKWAWHRAYLRSGWDRGAAGYAAMARLYGGQLWQHNSHRVSGRVRRLLGR</sequence>
<dbReference type="AlphaFoldDB" id="A0A418ZQA0"/>
<keyword evidence="1" id="KW-0328">Glycosyltransferase</keyword>
<keyword evidence="3" id="KW-0479">Metal-binding</keyword>
<dbReference type="GO" id="GO:0046872">
    <property type="term" value="F:metal ion binding"/>
    <property type="evidence" value="ECO:0007669"/>
    <property type="project" value="UniProtKB-KW"/>
</dbReference>
<dbReference type="EMBL" id="QZEV01000149">
    <property type="protein sequence ID" value="RJK96675.1"/>
    <property type="molecule type" value="Genomic_DNA"/>
</dbReference>
<dbReference type="PANTHER" id="PTHR13778">
    <property type="entry name" value="GLYCOSYLTRANSFERASE 8 DOMAIN-CONTAINING PROTEIN"/>
    <property type="match status" value="1"/>
</dbReference>
<dbReference type="Pfam" id="PF01501">
    <property type="entry name" value="Glyco_transf_8"/>
    <property type="match status" value="1"/>
</dbReference>
<comment type="caution">
    <text evidence="4">The sequence shown here is derived from an EMBL/GenBank/DDBJ whole genome shotgun (WGS) entry which is preliminary data.</text>
</comment>
<evidence type="ECO:0000313" key="4">
    <source>
        <dbReference type="EMBL" id="RJK96675.1"/>
    </source>
</evidence>
<keyword evidence="5" id="KW-1185">Reference proteome</keyword>
<dbReference type="CDD" id="cd04194">
    <property type="entry name" value="GT8_A4GalT_like"/>
    <property type="match status" value="1"/>
</dbReference>
<organism evidence="4 5">
    <name type="scientific">Paracoccus aestuarii</name>
    <dbReference type="NCBI Taxonomy" id="453842"/>
    <lineage>
        <taxon>Bacteria</taxon>
        <taxon>Pseudomonadati</taxon>
        <taxon>Pseudomonadota</taxon>
        <taxon>Alphaproteobacteria</taxon>
        <taxon>Rhodobacterales</taxon>
        <taxon>Paracoccaceae</taxon>
        <taxon>Paracoccus</taxon>
    </lineage>
</organism>
<name>A0A418ZQA0_9RHOB</name>
<dbReference type="Gene3D" id="3.90.550.10">
    <property type="entry name" value="Spore Coat Polysaccharide Biosynthesis Protein SpsA, Chain A"/>
    <property type="match status" value="1"/>
</dbReference>
<dbReference type="PANTHER" id="PTHR13778:SF47">
    <property type="entry name" value="LIPOPOLYSACCHARIDE 1,3-GALACTOSYLTRANSFERASE"/>
    <property type="match status" value="1"/>
</dbReference>
<protein>
    <submittedName>
        <fullName evidence="4">Glycosyltransferase family 8 protein</fullName>
    </submittedName>
</protein>
<keyword evidence="2 4" id="KW-0808">Transferase</keyword>
<dbReference type="InterPro" id="IPR029044">
    <property type="entry name" value="Nucleotide-diphossugar_trans"/>
</dbReference>
<proteinExistence type="predicted"/>
<evidence type="ECO:0000256" key="2">
    <source>
        <dbReference type="ARBA" id="ARBA00022679"/>
    </source>
</evidence>